<name>A0A9D3RQE1_ANGAN</name>
<evidence type="ECO:0000313" key="1">
    <source>
        <dbReference type="EMBL" id="KAG5838481.1"/>
    </source>
</evidence>
<proteinExistence type="predicted"/>
<protein>
    <submittedName>
        <fullName evidence="1">Uncharacterized protein</fullName>
    </submittedName>
</protein>
<keyword evidence="2" id="KW-1185">Reference proteome</keyword>
<dbReference type="EMBL" id="JAFIRN010000012">
    <property type="protein sequence ID" value="KAG5838481.1"/>
    <property type="molecule type" value="Genomic_DNA"/>
</dbReference>
<reference evidence="1" key="1">
    <citation type="submission" date="2021-01" db="EMBL/GenBank/DDBJ databases">
        <title>A chromosome-scale assembly of European eel, Anguilla anguilla.</title>
        <authorList>
            <person name="Henkel C."/>
            <person name="Jong-Raadsen S.A."/>
            <person name="Dufour S."/>
            <person name="Weltzien F.-A."/>
            <person name="Palstra A.P."/>
            <person name="Pelster B."/>
            <person name="Spaink H.P."/>
            <person name="Van Den Thillart G.E."/>
            <person name="Jansen H."/>
            <person name="Zahm M."/>
            <person name="Klopp C."/>
            <person name="Cedric C."/>
            <person name="Louis A."/>
            <person name="Berthelot C."/>
            <person name="Parey E."/>
            <person name="Roest Crollius H."/>
            <person name="Montfort J."/>
            <person name="Robinson-Rechavi M."/>
            <person name="Bucao C."/>
            <person name="Bouchez O."/>
            <person name="Gislard M."/>
            <person name="Lluch J."/>
            <person name="Milhes M."/>
            <person name="Lampietro C."/>
            <person name="Lopez Roques C."/>
            <person name="Donnadieu C."/>
            <person name="Braasch I."/>
            <person name="Desvignes T."/>
            <person name="Postlethwait J."/>
            <person name="Bobe J."/>
            <person name="Guiguen Y."/>
            <person name="Dirks R."/>
        </authorList>
    </citation>
    <scope>NUCLEOTIDE SEQUENCE</scope>
    <source>
        <strain evidence="1">Tag_6206</strain>
        <tissue evidence="1">Liver</tissue>
    </source>
</reference>
<evidence type="ECO:0000313" key="2">
    <source>
        <dbReference type="Proteomes" id="UP001044222"/>
    </source>
</evidence>
<dbReference type="Proteomes" id="UP001044222">
    <property type="component" value="Chromosome 12"/>
</dbReference>
<dbReference type="AlphaFoldDB" id="A0A9D3RQE1"/>
<comment type="caution">
    <text evidence="1">The sequence shown here is derived from an EMBL/GenBank/DDBJ whole genome shotgun (WGS) entry which is preliminary data.</text>
</comment>
<gene>
    <name evidence="1" type="ORF">ANANG_G00224140</name>
</gene>
<accession>A0A9D3RQE1</accession>
<sequence>MHPSVCPPQLMESRERFTITVLGIANWGRKPNVEVLKVFDLLQVPGYSMYRFKYNITFFGRCFYPKQLNAKGHWNNYKNADSIRYNTHFVHLFIAKPKNNIASHTVWFRIQIMSVLTGQLEIGATTTQGRECCISLRMTASHCALATSTGRSDTCGLPVERLEVSSSKSCLCEPGLYTAAMRTDDEYGIPNLN</sequence>
<organism evidence="1 2">
    <name type="scientific">Anguilla anguilla</name>
    <name type="common">European freshwater eel</name>
    <name type="synonym">Muraena anguilla</name>
    <dbReference type="NCBI Taxonomy" id="7936"/>
    <lineage>
        <taxon>Eukaryota</taxon>
        <taxon>Metazoa</taxon>
        <taxon>Chordata</taxon>
        <taxon>Craniata</taxon>
        <taxon>Vertebrata</taxon>
        <taxon>Euteleostomi</taxon>
        <taxon>Actinopterygii</taxon>
        <taxon>Neopterygii</taxon>
        <taxon>Teleostei</taxon>
        <taxon>Anguilliformes</taxon>
        <taxon>Anguillidae</taxon>
        <taxon>Anguilla</taxon>
    </lineage>
</organism>